<reference evidence="2 3" key="1">
    <citation type="journal article" date="2021" name="ISME Commun">
        <title>Automated analysis of genomic sequences facilitates high-throughput and comprehensive description of bacteria.</title>
        <authorList>
            <person name="Hitch T.C.A."/>
        </authorList>
    </citation>
    <scope>NUCLEOTIDE SEQUENCE [LARGE SCALE GENOMIC DNA]</scope>
    <source>
        <strain evidence="2 3">Sanger_03</strain>
    </source>
</reference>
<dbReference type="Pfam" id="PF14192">
    <property type="entry name" value="DUF4314"/>
    <property type="match status" value="1"/>
</dbReference>
<organism evidence="2 3">
    <name type="scientific">Dorea acetigenes</name>
    <dbReference type="NCBI Taxonomy" id="2981787"/>
    <lineage>
        <taxon>Bacteria</taxon>
        <taxon>Bacillati</taxon>
        <taxon>Bacillota</taxon>
        <taxon>Clostridia</taxon>
        <taxon>Lachnospirales</taxon>
        <taxon>Lachnospiraceae</taxon>
        <taxon>Dorea</taxon>
    </lineage>
</organism>
<evidence type="ECO:0000259" key="1">
    <source>
        <dbReference type="Pfam" id="PF14192"/>
    </source>
</evidence>
<proteinExistence type="predicted"/>
<comment type="caution">
    <text evidence="2">The sequence shown here is derived from an EMBL/GenBank/DDBJ whole genome shotgun (WGS) entry which is preliminary data.</text>
</comment>
<gene>
    <name evidence="2" type="ORF">OCV99_16845</name>
</gene>
<sequence length="74" mass="8288">MRNFPSKEVVERLRKMYPEGARIELVSMNDPYTKLIPGDLGTVEFVDAIGTIHVSWDCGSCLGVAYGEDVIRKI</sequence>
<evidence type="ECO:0000313" key="2">
    <source>
        <dbReference type="EMBL" id="MCU6688167.1"/>
    </source>
</evidence>
<dbReference type="EMBL" id="JAOQJU010000038">
    <property type="protein sequence ID" value="MCU6688167.1"/>
    <property type="molecule type" value="Genomic_DNA"/>
</dbReference>
<dbReference type="Proteomes" id="UP001652431">
    <property type="component" value="Unassembled WGS sequence"/>
</dbReference>
<dbReference type="InterPro" id="IPR025463">
    <property type="entry name" value="DUF4314"/>
</dbReference>
<feature type="domain" description="DUF4314" evidence="1">
    <location>
        <begin position="7"/>
        <end position="74"/>
    </location>
</feature>
<accession>A0ABT2RRY5</accession>
<protein>
    <submittedName>
        <fullName evidence="2">DUF4314 domain-containing protein</fullName>
    </submittedName>
</protein>
<keyword evidence="3" id="KW-1185">Reference proteome</keyword>
<name>A0ABT2RRY5_9FIRM</name>
<evidence type="ECO:0000313" key="3">
    <source>
        <dbReference type="Proteomes" id="UP001652431"/>
    </source>
</evidence>